<evidence type="ECO:0000313" key="5">
    <source>
        <dbReference type="EMBL" id="TBW56049.1"/>
    </source>
</evidence>
<keyword evidence="2" id="KW-0238">DNA-binding</keyword>
<dbReference type="InterPro" id="IPR011991">
    <property type="entry name" value="ArsR-like_HTH"/>
</dbReference>
<dbReference type="Proteomes" id="UP000313645">
    <property type="component" value="Unassembled WGS sequence"/>
</dbReference>
<comment type="caution">
    <text evidence="5">The sequence shown here is derived from an EMBL/GenBank/DDBJ whole genome shotgun (WGS) entry which is preliminary data.</text>
</comment>
<dbReference type="PANTHER" id="PTHR43132:SF2">
    <property type="entry name" value="ARSENICAL RESISTANCE OPERON REPRESSOR ARSR-RELATED"/>
    <property type="match status" value="1"/>
</dbReference>
<evidence type="ECO:0000256" key="2">
    <source>
        <dbReference type="ARBA" id="ARBA00023125"/>
    </source>
</evidence>
<dbReference type="PROSITE" id="PS50987">
    <property type="entry name" value="HTH_ARSR_2"/>
    <property type="match status" value="1"/>
</dbReference>
<dbReference type="RefSeq" id="WP_131481709.1">
    <property type="nucleotide sequence ID" value="NZ_SJDL01000013.1"/>
</dbReference>
<feature type="domain" description="HTH arsR-type" evidence="4">
    <location>
        <begin position="10"/>
        <end position="104"/>
    </location>
</feature>
<dbReference type="InterPro" id="IPR001845">
    <property type="entry name" value="HTH_ArsR_DNA-bd_dom"/>
</dbReference>
<keyword evidence="1" id="KW-0805">Transcription regulation</keyword>
<evidence type="ECO:0000256" key="1">
    <source>
        <dbReference type="ARBA" id="ARBA00023015"/>
    </source>
</evidence>
<dbReference type="PRINTS" id="PR00778">
    <property type="entry name" value="HTHARSR"/>
</dbReference>
<evidence type="ECO:0000259" key="4">
    <source>
        <dbReference type="PROSITE" id="PS50987"/>
    </source>
</evidence>
<organism evidence="5 6">
    <name type="scientific">Marinobacter halodurans</name>
    <dbReference type="NCBI Taxonomy" id="2528979"/>
    <lineage>
        <taxon>Bacteria</taxon>
        <taxon>Pseudomonadati</taxon>
        <taxon>Pseudomonadota</taxon>
        <taxon>Gammaproteobacteria</taxon>
        <taxon>Pseudomonadales</taxon>
        <taxon>Marinobacteraceae</taxon>
        <taxon>Marinobacter</taxon>
    </lineage>
</organism>
<dbReference type="SMART" id="SM00418">
    <property type="entry name" value="HTH_ARSR"/>
    <property type="match status" value="1"/>
</dbReference>
<dbReference type="SUPFAM" id="SSF46785">
    <property type="entry name" value="Winged helix' DNA-binding domain"/>
    <property type="match status" value="1"/>
</dbReference>
<sequence length="107" mass="11959">MGELAIDIHEMRASADRASQFLRSLANADRLMLLCQLSQGELGVSDLEASTGIRQPSLSQQLGILRREGLIAPRKLGKQVFYRIDEPKVLVMVQQLYDLFCAEDITP</sequence>
<evidence type="ECO:0000256" key="3">
    <source>
        <dbReference type="ARBA" id="ARBA00023163"/>
    </source>
</evidence>
<protein>
    <submittedName>
        <fullName evidence="5">Transcriptional regulator</fullName>
    </submittedName>
</protein>
<dbReference type="InterPro" id="IPR051011">
    <property type="entry name" value="Metal_resp_trans_reg"/>
</dbReference>
<reference evidence="5 6" key="1">
    <citation type="submission" date="2019-02" db="EMBL/GenBank/DDBJ databases">
        <title>Marinobacter halodurans sp. nov., a marine bacterium isolated from sea tidal flat.</title>
        <authorList>
            <person name="Yoo Y."/>
            <person name="Lee D.W."/>
            <person name="Kim B.S."/>
            <person name="Kim J.-J."/>
        </authorList>
    </citation>
    <scope>NUCLEOTIDE SEQUENCE [LARGE SCALE GENOMIC DNA]</scope>
    <source>
        <strain evidence="5 6">YJ-S3-2</strain>
    </source>
</reference>
<keyword evidence="6" id="KW-1185">Reference proteome</keyword>
<dbReference type="InterPro" id="IPR036390">
    <property type="entry name" value="WH_DNA-bd_sf"/>
</dbReference>
<dbReference type="CDD" id="cd00090">
    <property type="entry name" value="HTH_ARSR"/>
    <property type="match status" value="1"/>
</dbReference>
<name>A0ABY1ZPQ4_9GAMM</name>
<accession>A0ABY1ZPQ4</accession>
<dbReference type="InterPro" id="IPR036388">
    <property type="entry name" value="WH-like_DNA-bd_sf"/>
</dbReference>
<proteinExistence type="predicted"/>
<evidence type="ECO:0000313" key="6">
    <source>
        <dbReference type="Proteomes" id="UP000313645"/>
    </source>
</evidence>
<gene>
    <name evidence="5" type="ORF">EZI54_10430</name>
</gene>
<dbReference type="Gene3D" id="1.10.10.10">
    <property type="entry name" value="Winged helix-like DNA-binding domain superfamily/Winged helix DNA-binding domain"/>
    <property type="match status" value="1"/>
</dbReference>
<dbReference type="NCBIfam" id="NF033788">
    <property type="entry name" value="HTH_metalloreg"/>
    <property type="match status" value="1"/>
</dbReference>
<dbReference type="PANTHER" id="PTHR43132">
    <property type="entry name" value="ARSENICAL RESISTANCE OPERON REPRESSOR ARSR-RELATED"/>
    <property type="match status" value="1"/>
</dbReference>
<keyword evidence="3" id="KW-0804">Transcription</keyword>
<dbReference type="EMBL" id="SJDL01000013">
    <property type="protein sequence ID" value="TBW56049.1"/>
    <property type="molecule type" value="Genomic_DNA"/>
</dbReference>
<dbReference type="Pfam" id="PF01022">
    <property type="entry name" value="HTH_5"/>
    <property type="match status" value="1"/>
</dbReference>